<feature type="compositionally biased region" description="Polar residues" evidence="1">
    <location>
        <begin position="395"/>
        <end position="407"/>
    </location>
</feature>
<dbReference type="AlphaFoldDB" id="A0AAX4JME0"/>
<evidence type="ECO:0000256" key="1">
    <source>
        <dbReference type="SAM" id="MobiDB-lite"/>
    </source>
</evidence>
<feature type="compositionally biased region" description="Low complexity" evidence="1">
    <location>
        <begin position="47"/>
        <end position="57"/>
    </location>
</feature>
<keyword evidence="3" id="KW-1185">Reference proteome</keyword>
<dbReference type="RefSeq" id="XP_066072707.1">
    <property type="nucleotide sequence ID" value="XM_066216610.1"/>
</dbReference>
<feature type="region of interest" description="Disordered" evidence="1">
    <location>
        <begin position="1"/>
        <end position="100"/>
    </location>
</feature>
<proteinExistence type="predicted"/>
<evidence type="ECO:0000313" key="3">
    <source>
        <dbReference type="Proteomes" id="UP001355207"/>
    </source>
</evidence>
<organism evidence="2 3">
    <name type="scientific">Kwoniella dendrophila CBS 6074</name>
    <dbReference type="NCBI Taxonomy" id="1295534"/>
    <lineage>
        <taxon>Eukaryota</taxon>
        <taxon>Fungi</taxon>
        <taxon>Dikarya</taxon>
        <taxon>Basidiomycota</taxon>
        <taxon>Agaricomycotina</taxon>
        <taxon>Tremellomycetes</taxon>
        <taxon>Tremellales</taxon>
        <taxon>Cryptococcaceae</taxon>
        <taxon>Kwoniella</taxon>
    </lineage>
</organism>
<feature type="compositionally biased region" description="Pro residues" evidence="1">
    <location>
        <begin position="382"/>
        <end position="391"/>
    </location>
</feature>
<dbReference type="Proteomes" id="UP001355207">
    <property type="component" value="Chromosome 1"/>
</dbReference>
<feature type="compositionally biased region" description="Low complexity" evidence="1">
    <location>
        <begin position="322"/>
        <end position="343"/>
    </location>
</feature>
<accession>A0AAX4JME0</accession>
<protein>
    <recommendedName>
        <fullName evidence="4">Fork-head domain-containing protein</fullName>
    </recommendedName>
</protein>
<name>A0AAX4JME0_9TREE</name>
<reference evidence="2 3" key="1">
    <citation type="submission" date="2024-01" db="EMBL/GenBank/DDBJ databases">
        <title>Comparative genomics of Cryptococcus and Kwoniella reveals pathogenesis evolution and contrasting modes of karyotype evolution via chromosome fusion or intercentromeric recombination.</title>
        <authorList>
            <person name="Coelho M.A."/>
            <person name="David-Palma M."/>
            <person name="Shea T."/>
            <person name="Bowers K."/>
            <person name="McGinley-Smith S."/>
            <person name="Mohammad A.W."/>
            <person name="Gnirke A."/>
            <person name="Yurkov A.M."/>
            <person name="Nowrousian M."/>
            <person name="Sun S."/>
            <person name="Cuomo C.A."/>
            <person name="Heitman J."/>
        </authorList>
    </citation>
    <scope>NUCLEOTIDE SEQUENCE [LARGE SCALE GENOMIC DNA]</scope>
    <source>
        <strain evidence="2 3">CBS 6074</strain>
    </source>
</reference>
<evidence type="ECO:0000313" key="2">
    <source>
        <dbReference type="EMBL" id="WWC85944.1"/>
    </source>
</evidence>
<feature type="compositionally biased region" description="Polar residues" evidence="1">
    <location>
        <begin position="311"/>
        <end position="321"/>
    </location>
</feature>
<feature type="compositionally biased region" description="Low complexity" evidence="1">
    <location>
        <begin position="74"/>
        <end position="87"/>
    </location>
</feature>
<feature type="compositionally biased region" description="Pro residues" evidence="1">
    <location>
        <begin position="114"/>
        <end position="124"/>
    </location>
</feature>
<feature type="region of interest" description="Disordered" evidence="1">
    <location>
        <begin position="109"/>
        <end position="128"/>
    </location>
</feature>
<gene>
    <name evidence="2" type="ORF">L201_000814</name>
</gene>
<sequence>MSESASTPNPPSVEQAATTAAAESPNPLPSSTELTPAPAEKSTSNTPQPEQQNNEPQIDPELMDLPAPPHHNDNNNNDQQGQQPTNGSDQQEQDREYLSSTSMGIRESIASAPNPRPADFPPPDQLTNETLNIDLDAIAQIAAESENMPGSPTAKMMRAIAPPTAIMTNPEWAPPPPNASVNLFIGRALLSNGNDNWPLKPNEIVNWIRSHYPSEWDGDEGRCSAHRVRTYLARKGADMYYEKLNQGCINGWRIRANHLWRFENGGFQGRGMKQEEAQANAQKEHELLAQAARKEAAAAALAAGHPGIKVSMSNPGISTSDINSITQSIHNNSNNNNSSLPSNKKPKISGPSSTIANAPTRFSAPHNGVGNQSRRRRTKINQPPPAPPVQPQPIESYSTANQSQASNDLSLLSGDQSSYYQQQPYAPIDQSQQSQSQAGPSTILINSAEIQQQHANLDPGLNGNTNGNDGIIPTVEVNDNNNNNNNDVDINMVQQAMQAAAASATQMDDLEMGIQLPIEMQMHSNEHENDDDTRFNFGTVVNTVSNQNGQSYGQDSNFGYTG</sequence>
<evidence type="ECO:0008006" key="4">
    <source>
        <dbReference type="Google" id="ProtNLM"/>
    </source>
</evidence>
<feature type="region of interest" description="Disordered" evidence="1">
    <location>
        <begin position="307"/>
        <end position="410"/>
    </location>
</feature>
<dbReference type="EMBL" id="CP144098">
    <property type="protein sequence ID" value="WWC85944.1"/>
    <property type="molecule type" value="Genomic_DNA"/>
</dbReference>
<dbReference type="GeneID" id="91091486"/>